<dbReference type="EMBL" id="AJWJ01000850">
    <property type="protein sequence ID" value="KAF2068768.1"/>
    <property type="molecule type" value="Genomic_DNA"/>
</dbReference>
<reference evidence="2" key="1">
    <citation type="submission" date="2020-01" db="EMBL/GenBank/DDBJ databases">
        <title>Development of genomics and gene disruption for Polysphondylium violaceum indicates a role for the polyketide synthase stlB in stalk morphogenesis.</title>
        <authorList>
            <person name="Narita B."/>
            <person name="Kawabe Y."/>
            <person name="Kin K."/>
            <person name="Saito T."/>
            <person name="Gibbs R."/>
            <person name="Kuspa A."/>
            <person name="Muzny D."/>
            <person name="Queller D."/>
            <person name="Richards S."/>
            <person name="Strassman J."/>
            <person name="Sucgang R."/>
            <person name="Worley K."/>
            <person name="Schaap P."/>
        </authorList>
    </citation>
    <scope>NUCLEOTIDE SEQUENCE</scope>
    <source>
        <strain evidence="2">QSvi11</strain>
    </source>
</reference>
<feature type="coiled-coil region" evidence="1">
    <location>
        <begin position="28"/>
        <end position="55"/>
    </location>
</feature>
<keyword evidence="3" id="KW-1185">Reference proteome</keyword>
<comment type="caution">
    <text evidence="2">The sequence shown here is derived from an EMBL/GenBank/DDBJ whole genome shotgun (WGS) entry which is preliminary data.</text>
</comment>
<protein>
    <submittedName>
        <fullName evidence="2">Uncharacterized protein</fullName>
    </submittedName>
</protein>
<keyword evidence="1" id="KW-0175">Coiled coil</keyword>
<organism evidence="2 3">
    <name type="scientific">Polysphondylium violaceum</name>
    <dbReference type="NCBI Taxonomy" id="133409"/>
    <lineage>
        <taxon>Eukaryota</taxon>
        <taxon>Amoebozoa</taxon>
        <taxon>Evosea</taxon>
        <taxon>Eumycetozoa</taxon>
        <taxon>Dictyostelia</taxon>
        <taxon>Dictyosteliales</taxon>
        <taxon>Dictyosteliaceae</taxon>
        <taxon>Polysphondylium</taxon>
    </lineage>
</organism>
<evidence type="ECO:0000256" key="1">
    <source>
        <dbReference type="SAM" id="Coils"/>
    </source>
</evidence>
<dbReference type="Proteomes" id="UP000695562">
    <property type="component" value="Unassembled WGS sequence"/>
</dbReference>
<proteinExistence type="predicted"/>
<dbReference type="AlphaFoldDB" id="A0A8J4PKN1"/>
<evidence type="ECO:0000313" key="2">
    <source>
        <dbReference type="EMBL" id="KAF2068768.1"/>
    </source>
</evidence>
<name>A0A8J4PKN1_9MYCE</name>
<sequence>MIASNNTREDLEKDNTIGNTKNLLLGKIESLVIVNDSLNTKIENLNQQQYTLKEQPGYSLEKIDSLTRVNE</sequence>
<evidence type="ECO:0000313" key="3">
    <source>
        <dbReference type="Proteomes" id="UP000695562"/>
    </source>
</evidence>
<gene>
    <name evidence="2" type="ORF">CYY_009910</name>
</gene>
<accession>A0A8J4PKN1</accession>